<comment type="caution">
    <text evidence="1">The sequence shown here is derived from an EMBL/GenBank/DDBJ whole genome shotgun (WGS) entry which is preliminary data.</text>
</comment>
<name>A0ABV6ISY7_9PROT</name>
<dbReference type="EMBL" id="JBHLVZ010000036">
    <property type="protein sequence ID" value="MFC0386672.1"/>
    <property type="molecule type" value="Genomic_DNA"/>
</dbReference>
<accession>A0ABV6ISY7</accession>
<dbReference type="Proteomes" id="UP001589789">
    <property type="component" value="Unassembled WGS sequence"/>
</dbReference>
<organism evidence="1 2">
    <name type="scientific">Muricoccus vinaceus</name>
    <dbReference type="NCBI Taxonomy" id="424704"/>
    <lineage>
        <taxon>Bacteria</taxon>
        <taxon>Pseudomonadati</taxon>
        <taxon>Pseudomonadota</taxon>
        <taxon>Alphaproteobacteria</taxon>
        <taxon>Acetobacterales</taxon>
        <taxon>Roseomonadaceae</taxon>
        <taxon>Muricoccus</taxon>
    </lineage>
</organism>
<dbReference type="RefSeq" id="WP_377051362.1">
    <property type="nucleotide sequence ID" value="NZ_JBHLVZ010000036.1"/>
</dbReference>
<proteinExistence type="predicted"/>
<protein>
    <submittedName>
        <fullName evidence="1">Uncharacterized protein</fullName>
    </submittedName>
</protein>
<gene>
    <name evidence="1" type="ORF">ACFFIC_14110</name>
</gene>
<evidence type="ECO:0000313" key="1">
    <source>
        <dbReference type="EMBL" id="MFC0386672.1"/>
    </source>
</evidence>
<keyword evidence="2" id="KW-1185">Reference proteome</keyword>
<reference evidence="1 2" key="1">
    <citation type="submission" date="2024-09" db="EMBL/GenBank/DDBJ databases">
        <authorList>
            <person name="Sun Q."/>
            <person name="Mori K."/>
        </authorList>
    </citation>
    <scope>NUCLEOTIDE SEQUENCE [LARGE SCALE GENOMIC DNA]</scope>
    <source>
        <strain evidence="1 2">CCM 7468</strain>
    </source>
</reference>
<sequence>MLCETLTLLLVEKGILLKSQVAEAIDGIVEVKEEIAGVSESVVVSIVSIGLLQSVAQSVAAAAVPDPGPTPS</sequence>
<evidence type="ECO:0000313" key="2">
    <source>
        <dbReference type="Proteomes" id="UP001589789"/>
    </source>
</evidence>